<dbReference type="PROSITE" id="PS00099">
    <property type="entry name" value="THIOLASE_3"/>
    <property type="match status" value="1"/>
</dbReference>
<dbReference type="Pfam" id="PF00108">
    <property type="entry name" value="Thiolase_N"/>
    <property type="match status" value="1"/>
</dbReference>
<dbReference type="InterPro" id="IPR020613">
    <property type="entry name" value="Thiolase_CS"/>
</dbReference>
<reference evidence="9 10" key="1">
    <citation type="submission" date="2022-08" db="EMBL/GenBank/DDBJ databases">
        <title>Aerococcaceae sp. nov isolated from spoiled eye mask.</title>
        <authorList>
            <person name="Zhou G."/>
            <person name="Xie X.-B."/>
            <person name="Shi Q.-S."/>
            <person name="Wang Y.-S."/>
            <person name="Wen X."/>
            <person name="Peng H."/>
            <person name="Yang X.-J."/>
            <person name="Tao H.-B."/>
            <person name="Huang X.-M."/>
        </authorList>
    </citation>
    <scope>NUCLEOTIDE SEQUENCE [LARGE SCALE GENOMIC DNA]</scope>
    <source>
        <strain evidence="10">DM20194951</strain>
    </source>
</reference>
<dbReference type="InterPro" id="IPR020610">
    <property type="entry name" value="Thiolase_AS"/>
</dbReference>
<dbReference type="CDD" id="cd00751">
    <property type="entry name" value="thiolase"/>
    <property type="match status" value="1"/>
</dbReference>
<sequence>MKNVVIVDSVRTPIGKLGGSMGKLEADRLAEVVIRELVKRTGINTESIDEVILGQAKQTADLSNLARVASLRSDLPLTVPGYTVHRQCGSGLQSINNAVQQIQSENADIVLAGGAESMSTAPYYVNGVRFGVTAGNILLKDPNTASQPGSQPPEVYGEDITMGLTSDNVAAQYHFTREEQDAFALQSQERAQHAIEQGYFKEEIVPVEIKERKSSFIFDTDEHPRATSMEQLAKLRPVFSKDGTTTAGNASGRNDGAAALLVMSEDKAKELGYKSGVRVISQGTGGVDPNTMGLGPIPATKKALEKAGLTIDDIDVIELNEAFAAQSLAFFKEFGLPFDSKKVNPNGGAIALGHPIGATGAILMTKLMHELKRTGKRYGLVTLCIAGGLGIATIVENLEYSL</sequence>
<evidence type="ECO:0000313" key="9">
    <source>
        <dbReference type="EMBL" id="UUX35087.1"/>
    </source>
</evidence>
<dbReference type="EC" id="2.3.1.9" evidence="2"/>
<evidence type="ECO:0000256" key="4">
    <source>
        <dbReference type="ARBA" id="ARBA00023315"/>
    </source>
</evidence>
<dbReference type="PANTHER" id="PTHR18919:SF107">
    <property type="entry name" value="ACETYL-COA ACETYLTRANSFERASE, CYTOSOLIC"/>
    <property type="match status" value="1"/>
</dbReference>
<dbReference type="SUPFAM" id="SSF53901">
    <property type="entry name" value="Thiolase-like"/>
    <property type="match status" value="2"/>
</dbReference>
<evidence type="ECO:0000259" key="7">
    <source>
        <dbReference type="Pfam" id="PF00108"/>
    </source>
</evidence>
<evidence type="ECO:0000256" key="1">
    <source>
        <dbReference type="ARBA" id="ARBA00010982"/>
    </source>
</evidence>
<dbReference type="InterPro" id="IPR020617">
    <property type="entry name" value="Thiolase_C"/>
</dbReference>
<evidence type="ECO:0000256" key="2">
    <source>
        <dbReference type="ARBA" id="ARBA00012705"/>
    </source>
</evidence>
<dbReference type="EMBL" id="CP102453">
    <property type="protein sequence ID" value="UUX35087.1"/>
    <property type="molecule type" value="Genomic_DNA"/>
</dbReference>
<protein>
    <recommendedName>
        <fullName evidence="2">acetyl-CoA C-acetyltransferase</fullName>
        <ecNumber evidence="2">2.3.1.9</ecNumber>
    </recommendedName>
    <alternativeName>
        <fullName evidence="5">Acetoacetyl-CoA thiolase</fullName>
    </alternativeName>
</protein>
<keyword evidence="10" id="KW-1185">Reference proteome</keyword>
<proteinExistence type="inferred from homology"/>
<gene>
    <name evidence="9" type="ORF">NRE15_05445</name>
</gene>
<dbReference type="PROSITE" id="PS00737">
    <property type="entry name" value="THIOLASE_2"/>
    <property type="match status" value="1"/>
</dbReference>
<dbReference type="InterPro" id="IPR020616">
    <property type="entry name" value="Thiolase_N"/>
</dbReference>
<dbReference type="PANTHER" id="PTHR18919">
    <property type="entry name" value="ACETYL-COA C-ACYLTRANSFERASE"/>
    <property type="match status" value="1"/>
</dbReference>
<organism evidence="9 10">
    <name type="scientific">Fundicoccus culcitae</name>
    <dbReference type="NCBI Taxonomy" id="2969821"/>
    <lineage>
        <taxon>Bacteria</taxon>
        <taxon>Bacillati</taxon>
        <taxon>Bacillota</taxon>
        <taxon>Bacilli</taxon>
        <taxon>Lactobacillales</taxon>
        <taxon>Aerococcaceae</taxon>
        <taxon>Fundicoccus</taxon>
    </lineage>
</organism>
<dbReference type="NCBIfam" id="TIGR01930">
    <property type="entry name" value="AcCoA-C-Actrans"/>
    <property type="match status" value="1"/>
</dbReference>
<evidence type="ECO:0000259" key="8">
    <source>
        <dbReference type="Pfam" id="PF02803"/>
    </source>
</evidence>
<dbReference type="Gene3D" id="3.40.47.10">
    <property type="match status" value="2"/>
</dbReference>
<dbReference type="RefSeq" id="WP_313794580.1">
    <property type="nucleotide sequence ID" value="NZ_CP102453.1"/>
</dbReference>
<name>A0ABY5P8K6_9LACT</name>
<keyword evidence="4 6" id="KW-0012">Acyltransferase</keyword>
<dbReference type="InterPro" id="IPR002155">
    <property type="entry name" value="Thiolase"/>
</dbReference>
<feature type="domain" description="Thiolase N-terminal" evidence="7">
    <location>
        <begin position="4"/>
        <end position="266"/>
    </location>
</feature>
<dbReference type="InterPro" id="IPR016039">
    <property type="entry name" value="Thiolase-like"/>
</dbReference>
<dbReference type="Proteomes" id="UP001315967">
    <property type="component" value="Chromosome"/>
</dbReference>
<evidence type="ECO:0000313" key="10">
    <source>
        <dbReference type="Proteomes" id="UP001315967"/>
    </source>
</evidence>
<evidence type="ECO:0000256" key="3">
    <source>
        <dbReference type="ARBA" id="ARBA00022679"/>
    </source>
</evidence>
<evidence type="ECO:0000256" key="6">
    <source>
        <dbReference type="RuleBase" id="RU003557"/>
    </source>
</evidence>
<dbReference type="Pfam" id="PF02803">
    <property type="entry name" value="Thiolase_C"/>
    <property type="match status" value="1"/>
</dbReference>
<accession>A0ABY5P8K6</accession>
<feature type="domain" description="Thiolase C-terminal" evidence="8">
    <location>
        <begin position="277"/>
        <end position="396"/>
    </location>
</feature>
<comment type="similarity">
    <text evidence="1 6">Belongs to the thiolase-like superfamily. Thiolase family.</text>
</comment>
<dbReference type="PIRSF" id="PIRSF000429">
    <property type="entry name" value="Ac-CoA_Ac_transf"/>
    <property type="match status" value="1"/>
</dbReference>
<evidence type="ECO:0000256" key="5">
    <source>
        <dbReference type="ARBA" id="ARBA00030755"/>
    </source>
</evidence>
<keyword evidence="3 6" id="KW-0808">Transferase</keyword>